<dbReference type="Pfam" id="PF00698">
    <property type="entry name" value="Acyl_transf_1"/>
    <property type="match status" value="1"/>
</dbReference>
<dbReference type="Pfam" id="PF08242">
    <property type="entry name" value="Methyltransf_12"/>
    <property type="match status" value="1"/>
</dbReference>
<dbReference type="SUPFAM" id="SSF53474">
    <property type="entry name" value="alpha/beta-Hydrolases"/>
    <property type="match status" value="1"/>
</dbReference>
<dbReference type="RefSeq" id="XP_040804312.1">
    <property type="nucleotide sequence ID" value="XM_040949110.1"/>
</dbReference>
<accession>A0A8G1RUD7</accession>
<organism evidence="12 13">
    <name type="scientific">Aspergillus fijiensis CBS 313.89</name>
    <dbReference type="NCBI Taxonomy" id="1448319"/>
    <lineage>
        <taxon>Eukaryota</taxon>
        <taxon>Fungi</taxon>
        <taxon>Dikarya</taxon>
        <taxon>Ascomycota</taxon>
        <taxon>Pezizomycotina</taxon>
        <taxon>Eurotiomycetes</taxon>
        <taxon>Eurotiomycetidae</taxon>
        <taxon>Eurotiales</taxon>
        <taxon>Aspergillaceae</taxon>
        <taxon>Aspergillus</taxon>
    </lineage>
</organism>
<evidence type="ECO:0000256" key="5">
    <source>
        <dbReference type="ARBA" id="ARBA00023268"/>
    </source>
</evidence>
<dbReference type="SMART" id="SM00825">
    <property type="entry name" value="PKS_KS"/>
    <property type="match status" value="1"/>
</dbReference>
<evidence type="ECO:0000256" key="7">
    <source>
        <dbReference type="PROSITE-ProRule" id="PRU01363"/>
    </source>
</evidence>
<feature type="region of interest" description="N-terminal hotdog fold" evidence="7">
    <location>
        <begin position="899"/>
        <end position="1028"/>
    </location>
</feature>
<reference evidence="12 13" key="1">
    <citation type="submission" date="2018-02" db="EMBL/GenBank/DDBJ databases">
        <title>The genomes of Aspergillus section Nigri reveals drivers in fungal speciation.</title>
        <authorList>
            <consortium name="DOE Joint Genome Institute"/>
            <person name="Vesth T.C."/>
            <person name="Nybo J."/>
            <person name="Theobald S."/>
            <person name="Brandl J."/>
            <person name="Frisvad J.C."/>
            <person name="Nielsen K.F."/>
            <person name="Lyhne E.K."/>
            <person name="Kogle M.E."/>
            <person name="Kuo A."/>
            <person name="Riley R."/>
            <person name="Clum A."/>
            <person name="Nolan M."/>
            <person name="Lipzen A."/>
            <person name="Salamov A."/>
            <person name="Henrissat B."/>
            <person name="Wiebenga A."/>
            <person name="De vries R.P."/>
            <person name="Grigoriev I.V."/>
            <person name="Mortensen U.H."/>
            <person name="Andersen M.R."/>
            <person name="Baker S.E."/>
        </authorList>
    </citation>
    <scope>NUCLEOTIDE SEQUENCE [LARGE SCALE GENOMIC DNA]</scope>
    <source>
        <strain evidence="12 13">CBS 313.89</strain>
    </source>
</reference>
<evidence type="ECO:0000259" key="10">
    <source>
        <dbReference type="PROSITE" id="PS52004"/>
    </source>
</evidence>
<evidence type="ECO:0000259" key="11">
    <source>
        <dbReference type="PROSITE" id="PS52019"/>
    </source>
</evidence>
<dbReference type="Gene3D" id="3.10.129.110">
    <property type="entry name" value="Polyketide synthase dehydratase"/>
    <property type="match status" value="1"/>
</dbReference>
<dbReference type="InterPro" id="IPR049492">
    <property type="entry name" value="BD-FAE-like_dom"/>
</dbReference>
<dbReference type="InterPro" id="IPR014030">
    <property type="entry name" value="Ketoacyl_synth_N"/>
</dbReference>
<dbReference type="Gene3D" id="3.40.366.10">
    <property type="entry name" value="Malonyl-Coenzyme A Acyl Carrier Protein, domain 2"/>
    <property type="match status" value="1"/>
</dbReference>
<dbReference type="InterPro" id="IPR001227">
    <property type="entry name" value="Ac_transferase_dom_sf"/>
</dbReference>
<dbReference type="Pfam" id="PF00550">
    <property type="entry name" value="PP-binding"/>
    <property type="match status" value="2"/>
</dbReference>
<evidence type="ECO:0000256" key="4">
    <source>
        <dbReference type="ARBA" id="ARBA00022679"/>
    </source>
</evidence>
<dbReference type="InterPro" id="IPR049900">
    <property type="entry name" value="PKS_mFAS_DH"/>
</dbReference>
<dbReference type="PROSITE" id="PS00012">
    <property type="entry name" value="PHOSPHOPANTETHEINE"/>
    <property type="match status" value="1"/>
</dbReference>
<feature type="region of interest" description="C-terminal hotdog fold" evidence="7">
    <location>
        <begin position="1057"/>
        <end position="1211"/>
    </location>
</feature>
<dbReference type="Gene3D" id="3.30.70.3290">
    <property type="match status" value="1"/>
</dbReference>
<feature type="domain" description="Ketosynthase family 3 (KS3)" evidence="10">
    <location>
        <begin position="14"/>
        <end position="431"/>
    </location>
</feature>
<dbReference type="Pfam" id="PF18558">
    <property type="entry name" value="HTH_51"/>
    <property type="match status" value="1"/>
</dbReference>
<feature type="domain" description="Carrier" evidence="9">
    <location>
        <begin position="1360"/>
        <end position="1437"/>
    </location>
</feature>
<evidence type="ECO:0000259" key="9">
    <source>
        <dbReference type="PROSITE" id="PS50075"/>
    </source>
</evidence>
<evidence type="ECO:0000256" key="8">
    <source>
        <dbReference type="SAM" id="MobiDB-lite"/>
    </source>
</evidence>
<dbReference type="Gene3D" id="3.40.50.1820">
    <property type="entry name" value="alpha/beta hydrolase"/>
    <property type="match status" value="1"/>
</dbReference>
<protein>
    <submittedName>
        <fullName evidence="12">Ketoacyl-synt-domain-containing protein</fullName>
    </submittedName>
</protein>
<dbReference type="PROSITE" id="PS00606">
    <property type="entry name" value="KS3_1"/>
    <property type="match status" value="1"/>
</dbReference>
<dbReference type="SMART" id="SM00827">
    <property type="entry name" value="PKS_AT"/>
    <property type="match status" value="1"/>
</dbReference>
<dbReference type="InterPro" id="IPR014031">
    <property type="entry name" value="Ketoacyl_synth_C"/>
</dbReference>
<dbReference type="InterPro" id="IPR016039">
    <property type="entry name" value="Thiolase-like"/>
</dbReference>
<keyword evidence="4" id="KW-0808">Transferase</keyword>
<dbReference type="GO" id="GO:0004312">
    <property type="term" value="F:fatty acid synthase activity"/>
    <property type="evidence" value="ECO:0007669"/>
    <property type="project" value="TreeGrafter"/>
</dbReference>
<dbReference type="GO" id="GO:0006633">
    <property type="term" value="P:fatty acid biosynthetic process"/>
    <property type="evidence" value="ECO:0007669"/>
    <property type="project" value="InterPro"/>
</dbReference>
<dbReference type="InterPro" id="IPR029063">
    <property type="entry name" value="SAM-dependent_MTases_sf"/>
</dbReference>
<dbReference type="InterPro" id="IPR013217">
    <property type="entry name" value="Methyltransf_12"/>
</dbReference>
<dbReference type="InterPro" id="IPR009081">
    <property type="entry name" value="PP-bd_ACP"/>
</dbReference>
<feature type="compositionally biased region" description="Low complexity" evidence="8">
    <location>
        <begin position="1334"/>
        <end position="1343"/>
    </location>
</feature>
<dbReference type="InterPro" id="IPR014043">
    <property type="entry name" value="Acyl_transferase_dom"/>
</dbReference>
<dbReference type="InterPro" id="IPR041068">
    <property type="entry name" value="HTH_51"/>
</dbReference>
<dbReference type="PROSITE" id="PS50075">
    <property type="entry name" value="CARRIER"/>
    <property type="match status" value="2"/>
</dbReference>
<evidence type="ECO:0000256" key="1">
    <source>
        <dbReference type="ARBA" id="ARBA00004721"/>
    </source>
</evidence>
<keyword evidence="5" id="KW-0511">Multifunctional enzyme</keyword>
<dbReference type="PANTHER" id="PTHR43775:SF21">
    <property type="entry name" value="NON-REDUCING POLYKETIDE SYNTHASE AUSA-RELATED"/>
    <property type="match status" value="1"/>
</dbReference>
<dbReference type="CDD" id="cd00833">
    <property type="entry name" value="PKS"/>
    <property type="match status" value="1"/>
</dbReference>
<comment type="pathway">
    <text evidence="1">Secondary metabolite biosynthesis; terpenoid biosynthesis.</text>
</comment>
<feature type="region of interest" description="Disordered" evidence="8">
    <location>
        <begin position="1222"/>
        <end position="1251"/>
    </location>
</feature>
<dbReference type="PROSITE" id="PS52019">
    <property type="entry name" value="PKS_MFAS_DH"/>
    <property type="match status" value="1"/>
</dbReference>
<evidence type="ECO:0000256" key="6">
    <source>
        <dbReference type="ARBA" id="ARBA00047988"/>
    </source>
</evidence>
<dbReference type="EMBL" id="KZ824630">
    <property type="protein sequence ID" value="RAK80302.1"/>
    <property type="molecule type" value="Genomic_DNA"/>
</dbReference>
<dbReference type="Pfam" id="PF02801">
    <property type="entry name" value="Ketoacyl-synt_C"/>
    <property type="match status" value="1"/>
</dbReference>
<evidence type="ECO:0000313" key="13">
    <source>
        <dbReference type="Proteomes" id="UP000249789"/>
    </source>
</evidence>
<dbReference type="PANTHER" id="PTHR43775">
    <property type="entry name" value="FATTY ACID SYNTHASE"/>
    <property type="match status" value="1"/>
</dbReference>
<dbReference type="Gene3D" id="3.40.50.150">
    <property type="entry name" value="Vaccinia Virus protein VP39"/>
    <property type="match status" value="1"/>
</dbReference>
<dbReference type="GO" id="GO:0004315">
    <property type="term" value="F:3-oxoacyl-[acyl-carrier-protein] synthase activity"/>
    <property type="evidence" value="ECO:0007669"/>
    <property type="project" value="InterPro"/>
</dbReference>
<dbReference type="GeneID" id="63866443"/>
<dbReference type="SUPFAM" id="SSF53901">
    <property type="entry name" value="Thiolase-like"/>
    <property type="match status" value="1"/>
</dbReference>
<keyword evidence="13" id="KW-1185">Reference proteome</keyword>
<dbReference type="SUPFAM" id="SSF55048">
    <property type="entry name" value="Probable ACP-binding domain of malonyl-CoA ACP transacylase"/>
    <property type="match status" value="1"/>
</dbReference>
<comment type="catalytic activity">
    <reaction evidence="6">
        <text>3 malonyl-CoA + acetyl-CoA + 2 S-adenosyl-L-methionine = 3,5-dimethylorsellinate + 2 S-adenosyl-L-homocysteine + 3 CO2 + 4 CoA</text>
        <dbReference type="Rhea" id="RHEA:49628"/>
        <dbReference type="ChEBI" id="CHEBI:16526"/>
        <dbReference type="ChEBI" id="CHEBI:57287"/>
        <dbReference type="ChEBI" id="CHEBI:57288"/>
        <dbReference type="ChEBI" id="CHEBI:57384"/>
        <dbReference type="ChEBI" id="CHEBI:57856"/>
        <dbReference type="ChEBI" id="CHEBI:59789"/>
        <dbReference type="ChEBI" id="CHEBI:131856"/>
    </reaction>
    <physiologicalReaction direction="left-to-right" evidence="6">
        <dbReference type="Rhea" id="RHEA:49629"/>
    </physiologicalReaction>
</comment>
<dbReference type="SUPFAM" id="SSF53335">
    <property type="entry name" value="S-adenosyl-L-methionine-dependent methyltransferases"/>
    <property type="match status" value="1"/>
</dbReference>
<dbReference type="SUPFAM" id="SSF52151">
    <property type="entry name" value="FabD/lysophospholipase-like"/>
    <property type="match status" value="1"/>
</dbReference>
<dbReference type="SUPFAM" id="SSF47336">
    <property type="entry name" value="ACP-like"/>
    <property type="match status" value="2"/>
</dbReference>
<dbReference type="InterPro" id="IPR036736">
    <property type="entry name" value="ACP-like_sf"/>
</dbReference>
<keyword evidence="3" id="KW-0597">Phosphoprotein</keyword>
<gene>
    <name evidence="12" type="ORF">BO72DRAFT_503291</name>
</gene>
<dbReference type="InterPro" id="IPR050091">
    <property type="entry name" value="PKS_NRPS_Biosynth_Enz"/>
</dbReference>
<dbReference type="GO" id="GO:0044550">
    <property type="term" value="P:secondary metabolite biosynthetic process"/>
    <property type="evidence" value="ECO:0007669"/>
    <property type="project" value="TreeGrafter"/>
</dbReference>
<sequence length="2195" mass="241241">MSQSIAPPNQGYPDHAIAVVGMSCRLPGARSPEEFWTLLAAGQCMASEPPNTRFPLKAHWRSEDRLSTVHGNFLDEVDTFDHRFFGRSSREAATMDPAQRLLLEATYHALESSHYFRPGTQPETNVGCYIGGFGSDYNDNLAAHPPSAFAALGSLRAFRSGRISHFFNWTGPSMTLDTACSSSGVAIDAACKDLLLGNCTAALAGGVEVMTSPYLYQNLAGSSFLSPTGRAAPFDAEADGYSRGEGVGLVFLKRLDFAQQVGDPILGVICASSVRQISNEVPITTPDPAAHRALYGRLLTVAAMKPHEVSYVEAHAAGTRVGDIPEYQAIVEVFAGPSREAAPMCLTSVKANIGHTEGASGVVGLIKVVLMMQHRQIPPQANLKQLHSEIDQSRDHIMIPRQMQPWQAQPMVACLNNFGAAGNITAMIVKQPPTHEAGNPDTRVATYPVCITAHSADALERNCKAVKQWLQSSGATAGGSIQDVAFSLAGKMNLQLRYRWSATVQTLPELIQKLQTVGNPVALESLGRPKSTKPVVLLFSGQTGITASVDRILYETCSQFRYHLDECARATSAVGGMSLYPAIFEDISCHELATLHARKFAIQYACARAWIDSGLRVARMLGHSIGQLVALCASGALSLQDGLKLIIGRARLIENKWSDDKGAMLAVQAAYPQVHAALLRYNDLEIACYNGPNSYIVAGPEASIQNAVDDMQRQQIRHKRLNVTHGYHSRLTEPVLEDLHTLASELTFLPPRVHLEPCSDSQRWDLPTPGLVCQQTREPVHFQAAVERIVNELGPCAWLEADLGSMAVQMASAAVPEEMRKHHTFLPGRASDPQSLGDITRGLWEDGQNVGFWSFQGSASRGYRLLTPPMYSFTKYRHWLGWKESTTASKPGSPTEEKVQLVSVERYQDHKTGEEWSLRIDPRAPEWALLVDQHAVFGTGVCPASLYVETVMRAARLISPAQNGLSAQIGVVEGLQISRPLGRNNGKKLKLAMQRQNGRTPPLWDFTFYVEPDIRSATGRIRFAENDKDLVQRTSDLITLDSACQSIMAHNQPSDQTCDIGGDVLYRLLAPVVTYGNVYKLIRRWHWAPQYARAHLQLSRDSSLLPDSELIPPVMLEGLLQVAGAHTNLFRSPSQTREMGIYLCARARCIQPSLQLSWESCHAGWQVVAWTIRQDATSIEYDILAFILETGQLALTVYGVEFRHSPAGSLEKALASMLAAAPSPTMTRSPKAEREERVGGPGVPDEASPPDLTVDVGARVKRILGNLVNDPLNGLSATTTLQSIGVDSLGINELRQKIKELYNVDIAASNIGVQTSLETLYRCVRAQVAPPSPLSRTPLLSRSESFPHSEETPSCSETHSEARASVADRLQRLLEAHLGPLELTEPAATLTDLGVDSLLFQEFMGDIEKEFCCSNAKVQIQRATTFSDLCDRLGGDQIQLGPGQSLSTRRVIIPEDRSQASPRHGAWKPQITFNHIQSRFPGLARQNGWLGYWDNVHPLQFQLTVAYVLDAFAQLGCDLRTMEPGRGVPSIQVSSGHVKLKPALYEILQHAGVIDAVGRTEYIRSDKNVIMPSSSSLFEEIMEKHPQHRFEHELLHLTGTDLAGLISGRIDPLQRLFGSPKNRQLLTEFYGDAPMFRTTNELLCQFVKELAMSPGSPRPIRILELGAGTGASTVPLLETLSDSGVPFQYCFTDISSSMVATAQRRFKAYHDSMEFLIVDVEQPPKPDLLGRFDLIVSTNCVHATRNLQVSLSNARQMLRPDGLICLNEITRRLFFMDLIFGLLEGWWLFDDGRSYALGSPATWDNAMRGAGFQQVMISDGPSPEAQTVRLICGFASECDQIPTYCPPCEVDCETLVWKTGKPHLSADIYYPPRLQLGPAYKYPMALLLHGGANVMLSRKHVPQDQIQFLLSQGIVLVSVDFRLCPEVNILDGPMTDTREALQWVRTQLPQLTLKHRGLCLDGDRVGVIGWSSGGTLALLLGQAWDIPGYRPPEAIVSFYCPTDFEDPYFTTPRELPAQASRKDGDPTILDDVQSQPISGHDFNHEDIVTAYALAARSPRARIYTHMLRHGQTLQIFANGLPPRSAIPNTEEAINSILFAPPPPTDRIRQFSPYAAASAGKHLSPTYLLHGKSDQLVPWTQALRMHEALREQGIATEIALPADGLHLFDLGAGGPALDRMVEEAYRWLASFLRASG</sequence>
<dbReference type="PROSITE" id="PS52004">
    <property type="entry name" value="KS3_2"/>
    <property type="match status" value="1"/>
</dbReference>
<dbReference type="Proteomes" id="UP000249789">
    <property type="component" value="Unassembled WGS sequence"/>
</dbReference>
<dbReference type="CDD" id="cd02440">
    <property type="entry name" value="AdoMet_MTases"/>
    <property type="match status" value="1"/>
</dbReference>
<dbReference type="InterPro" id="IPR016035">
    <property type="entry name" value="Acyl_Trfase/lysoPLipase"/>
</dbReference>
<evidence type="ECO:0000313" key="12">
    <source>
        <dbReference type="EMBL" id="RAK80302.1"/>
    </source>
</evidence>
<dbReference type="Pfam" id="PF20434">
    <property type="entry name" value="BD-FAE"/>
    <property type="match status" value="1"/>
</dbReference>
<dbReference type="Pfam" id="PF00109">
    <property type="entry name" value="ketoacyl-synt"/>
    <property type="match status" value="1"/>
</dbReference>
<evidence type="ECO:0000256" key="3">
    <source>
        <dbReference type="ARBA" id="ARBA00022553"/>
    </source>
</evidence>
<feature type="domain" description="Carrier" evidence="9">
    <location>
        <begin position="1250"/>
        <end position="1328"/>
    </location>
</feature>
<dbReference type="InterPro" id="IPR006162">
    <property type="entry name" value="Ppantetheine_attach_site"/>
</dbReference>
<feature type="region of interest" description="Disordered" evidence="8">
    <location>
        <begin position="1331"/>
        <end position="1362"/>
    </location>
</feature>
<proteinExistence type="predicted"/>
<dbReference type="InterPro" id="IPR042104">
    <property type="entry name" value="PKS_dehydratase_sf"/>
</dbReference>
<dbReference type="InterPro" id="IPR016036">
    <property type="entry name" value="Malonyl_transacylase_ACP-bd"/>
</dbReference>
<dbReference type="VEuPathDB" id="FungiDB:BO72DRAFT_503291"/>
<name>A0A8G1RUD7_9EURO</name>
<dbReference type="Gene3D" id="3.40.47.10">
    <property type="match status" value="1"/>
</dbReference>
<dbReference type="InterPro" id="IPR020841">
    <property type="entry name" value="PKS_Beta-ketoAc_synthase_dom"/>
</dbReference>
<feature type="domain" description="PKS/mFAS DH" evidence="11">
    <location>
        <begin position="899"/>
        <end position="1211"/>
    </location>
</feature>
<evidence type="ECO:0000256" key="2">
    <source>
        <dbReference type="ARBA" id="ARBA00022450"/>
    </source>
</evidence>
<comment type="caution">
    <text evidence="7">Lacks conserved residue(s) required for the propagation of feature annotation.</text>
</comment>
<keyword evidence="2" id="KW-0596">Phosphopantetheine</keyword>
<dbReference type="OrthoDB" id="429813at2759"/>
<dbReference type="InterPro" id="IPR018201">
    <property type="entry name" value="Ketoacyl_synth_AS"/>
</dbReference>
<dbReference type="InterPro" id="IPR029058">
    <property type="entry name" value="AB_hydrolase_fold"/>
</dbReference>
<dbReference type="Gene3D" id="1.10.1200.10">
    <property type="entry name" value="ACP-like"/>
    <property type="match status" value="2"/>
</dbReference>